<dbReference type="InterPro" id="IPR013525">
    <property type="entry name" value="ABC2_TM"/>
</dbReference>
<dbReference type="PANTHER" id="PTHR30294:SF29">
    <property type="entry name" value="MULTIDRUG ABC TRANSPORTER PERMEASE YBHS-RELATED"/>
    <property type="match status" value="1"/>
</dbReference>
<evidence type="ECO:0000256" key="4">
    <source>
        <dbReference type="ARBA" id="ARBA00022989"/>
    </source>
</evidence>
<evidence type="ECO:0000313" key="8">
    <source>
        <dbReference type="EMBL" id="BCK01513.1"/>
    </source>
</evidence>
<dbReference type="Gene3D" id="3.40.1710.10">
    <property type="entry name" value="abc type-2 transporter like domain"/>
    <property type="match status" value="1"/>
</dbReference>
<accession>A0A7M3SA95</accession>
<keyword evidence="4 6" id="KW-1133">Transmembrane helix</keyword>
<dbReference type="AlphaFoldDB" id="A0A7M3SA95"/>
<organism evidence="8 9">
    <name type="scientific">Anaerocolumna chitinilytica</name>
    <dbReference type="NCBI Taxonomy" id="1727145"/>
    <lineage>
        <taxon>Bacteria</taxon>
        <taxon>Bacillati</taxon>
        <taxon>Bacillota</taxon>
        <taxon>Clostridia</taxon>
        <taxon>Lachnospirales</taxon>
        <taxon>Lachnospiraceae</taxon>
        <taxon>Anaerocolumna</taxon>
    </lineage>
</organism>
<feature type="transmembrane region" description="Helical" evidence="6">
    <location>
        <begin position="266"/>
        <end position="286"/>
    </location>
</feature>
<keyword evidence="3 6" id="KW-0812">Transmembrane</keyword>
<comment type="subcellular location">
    <subcellularLocation>
        <location evidence="1">Cell membrane</location>
        <topology evidence="1">Multi-pass membrane protein</topology>
    </subcellularLocation>
</comment>
<gene>
    <name evidence="8" type="ORF">bsdcttw_45530</name>
</gene>
<evidence type="ECO:0000256" key="2">
    <source>
        <dbReference type="ARBA" id="ARBA00022475"/>
    </source>
</evidence>
<sequence length="387" mass="43233">MQIFLAFFKTLKMRSVSLIIYFGIFLVLALMMSGNGKSQTEAAYKDTKVDIAVLDRDHSTLSKGLYDYLSSTQNMVEIKDDKETISDELFFRNVEYVLIIKEGFANGIKTGNYEAVVENVKVPQSIAGRLLDNKISQYLSELSTYVVAGFSDEEAVQNTLKASQITAEVNMVKAAGSNVEKSNAYYFYLFIPYVLIGMLMSGMGGILITFRKKDLNWRIKCSSITELKKNSILLLACGVLSLICWSLFILLSLVLYHGDILTGRGALFIINSLVFLLVAMSLIYMVSFLVKNLNALNMAANVISLGLSFLGGIFVPLEYMSKSVVRFSKVLPTYWYVMNNSAIDTFTNTAKEYHLILRNLGIELSFAIIFFIAAIYLSKSRTLAQNG</sequence>
<reference evidence="8 9" key="2">
    <citation type="submission" date="2020-08" db="EMBL/GenBank/DDBJ databases">
        <authorList>
            <person name="Ueki A."/>
            <person name="Tonouchi A."/>
        </authorList>
    </citation>
    <scope>NUCLEOTIDE SEQUENCE [LARGE SCALE GENOMIC DNA]</scope>
    <source>
        <strain evidence="8 9">CTTW</strain>
    </source>
</reference>
<dbReference type="KEGG" id="acht:bsdcttw_45530"/>
<feature type="transmembrane region" description="Helical" evidence="6">
    <location>
        <begin position="231"/>
        <end position="254"/>
    </location>
</feature>
<evidence type="ECO:0000256" key="5">
    <source>
        <dbReference type="ARBA" id="ARBA00023136"/>
    </source>
</evidence>
<dbReference type="GO" id="GO:0140359">
    <property type="term" value="F:ABC-type transporter activity"/>
    <property type="evidence" value="ECO:0007669"/>
    <property type="project" value="InterPro"/>
</dbReference>
<evidence type="ECO:0000259" key="7">
    <source>
        <dbReference type="Pfam" id="PF12698"/>
    </source>
</evidence>
<protein>
    <recommendedName>
        <fullName evidence="7">ABC-2 type transporter transmembrane domain-containing protein</fullName>
    </recommendedName>
</protein>
<reference evidence="8 9" key="1">
    <citation type="submission" date="2020-08" db="EMBL/GenBank/DDBJ databases">
        <title>Draft genome sequencing of an Anaerocolumna strain isolated from anoxic soil subjected to BSD treatment.</title>
        <authorList>
            <person name="Uek A."/>
            <person name="Tonouchi A."/>
        </authorList>
    </citation>
    <scope>NUCLEOTIDE SEQUENCE [LARGE SCALE GENOMIC DNA]</scope>
    <source>
        <strain evidence="8 9">CTTW</strain>
    </source>
</reference>
<dbReference type="GO" id="GO:0005886">
    <property type="term" value="C:plasma membrane"/>
    <property type="evidence" value="ECO:0007669"/>
    <property type="project" value="UniProtKB-SubCell"/>
</dbReference>
<evidence type="ECO:0000256" key="1">
    <source>
        <dbReference type="ARBA" id="ARBA00004651"/>
    </source>
</evidence>
<name>A0A7M3SA95_9FIRM</name>
<dbReference type="Proteomes" id="UP000515703">
    <property type="component" value="Chromosome"/>
</dbReference>
<feature type="transmembrane region" description="Helical" evidence="6">
    <location>
        <begin position="356"/>
        <end position="377"/>
    </location>
</feature>
<dbReference type="InterPro" id="IPR051449">
    <property type="entry name" value="ABC-2_transporter_component"/>
</dbReference>
<evidence type="ECO:0000256" key="3">
    <source>
        <dbReference type="ARBA" id="ARBA00022692"/>
    </source>
</evidence>
<feature type="domain" description="ABC-2 type transporter transmembrane" evidence="7">
    <location>
        <begin position="17"/>
        <end position="376"/>
    </location>
</feature>
<proteinExistence type="predicted"/>
<evidence type="ECO:0000256" key="6">
    <source>
        <dbReference type="SAM" id="Phobius"/>
    </source>
</evidence>
<dbReference type="PANTHER" id="PTHR30294">
    <property type="entry name" value="MEMBRANE COMPONENT OF ABC TRANSPORTER YHHJ-RELATED"/>
    <property type="match status" value="1"/>
</dbReference>
<keyword evidence="2" id="KW-1003">Cell membrane</keyword>
<keyword evidence="9" id="KW-1185">Reference proteome</keyword>
<evidence type="ECO:0000313" key="9">
    <source>
        <dbReference type="Proteomes" id="UP000515703"/>
    </source>
</evidence>
<feature type="transmembrane region" description="Helical" evidence="6">
    <location>
        <begin position="185"/>
        <end position="210"/>
    </location>
</feature>
<dbReference type="Pfam" id="PF12698">
    <property type="entry name" value="ABC2_membrane_3"/>
    <property type="match status" value="1"/>
</dbReference>
<keyword evidence="5 6" id="KW-0472">Membrane</keyword>
<dbReference type="EMBL" id="AP023368">
    <property type="protein sequence ID" value="BCK01513.1"/>
    <property type="molecule type" value="Genomic_DNA"/>
</dbReference>
<dbReference type="RefSeq" id="WP_185257067.1">
    <property type="nucleotide sequence ID" value="NZ_AP023368.1"/>
</dbReference>
<feature type="transmembrane region" description="Helical" evidence="6">
    <location>
        <begin position="298"/>
        <end position="317"/>
    </location>
</feature>